<dbReference type="Pfam" id="PF03478">
    <property type="entry name" value="Beta-prop_KIB1-4"/>
    <property type="match status" value="1"/>
</dbReference>
<dbReference type="InterPro" id="IPR005174">
    <property type="entry name" value="KIB1-4_b-propeller"/>
</dbReference>
<reference evidence="2" key="1">
    <citation type="journal article" date="2023" name="Science">
        <title>Elucidation of the pathway for biosynthesis of saponin adjuvants from the soapbark tree.</title>
        <authorList>
            <person name="Reed J."/>
            <person name="Orme A."/>
            <person name="El-Demerdash A."/>
            <person name="Owen C."/>
            <person name="Martin L.B.B."/>
            <person name="Misra R.C."/>
            <person name="Kikuchi S."/>
            <person name="Rejzek M."/>
            <person name="Martin A.C."/>
            <person name="Harkess A."/>
            <person name="Leebens-Mack J."/>
            <person name="Louveau T."/>
            <person name="Stephenson M.J."/>
            <person name="Osbourn A."/>
        </authorList>
    </citation>
    <scope>NUCLEOTIDE SEQUENCE</scope>
    <source>
        <strain evidence="2">S10</strain>
    </source>
</reference>
<dbReference type="InterPro" id="IPR050942">
    <property type="entry name" value="F-box_BR-signaling"/>
</dbReference>
<evidence type="ECO:0000259" key="1">
    <source>
        <dbReference type="Pfam" id="PF03478"/>
    </source>
</evidence>
<evidence type="ECO:0000313" key="2">
    <source>
        <dbReference type="EMBL" id="KAJ7950920.1"/>
    </source>
</evidence>
<proteinExistence type="predicted"/>
<dbReference type="EMBL" id="JARAOO010000011">
    <property type="protein sequence ID" value="KAJ7950920.1"/>
    <property type="molecule type" value="Genomic_DNA"/>
</dbReference>
<feature type="domain" description="KIB1-4 beta-propeller" evidence="1">
    <location>
        <begin position="4"/>
        <end position="197"/>
    </location>
</feature>
<dbReference type="KEGG" id="qsa:O6P43_027044"/>
<dbReference type="PANTHER" id="PTHR44259:SF15">
    <property type="entry name" value="F-BOX PROTEIN KIB2-RELATED"/>
    <property type="match status" value="1"/>
</dbReference>
<comment type="caution">
    <text evidence="2">The sequence shown here is derived from an EMBL/GenBank/DDBJ whole genome shotgun (WGS) entry which is preliminary data.</text>
</comment>
<name>A0AAD7L593_QUISA</name>
<keyword evidence="3" id="KW-1185">Reference proteome</keyword>
<dbReference type="PANTHER" id="PTHR44259">
    <property type="entry name" value="OS07G0183000 PROTEIN-RELATED"/>
    <property type="match status" value="1"/>
</dbReference>
<evidence type="ECO:0000313" key="3">
    <source>
        <dbReference type="Proteomes" id="UP001163823"/>
    </source>
</evidence>
<gene>
    <name evidence="2" type="ORF">O6P43_027044</name>
</gene>
<protein>
    <submittedName>
        <fullName evidence="2">F-box protein</fullName>
    </submittedName>
</protein>
<dbReference type="AlphaFoldDB" id="A0AAD7L593"/>
<sequence length="225" mass="26115">MSEQDGWINLACANRAYTDIIFYNEKLYALANNGSVEAWDFRGKFPKKVMEIAPSFIIDEEEHMNFPFDKFSAQLYLVESKGEILLTKRYIGNFVNANGVALYEADLLTVDDTHPLVCPYRTKSFSLYKLDFIKIKWEKKESLDDQVLFLGGNHSMSLSARDFCNEFEANSIYFTDDKWDEMNEDYLYGGHDLGVFSFKDGKTKPLHLCEMDRIDPPPFWIVPIM</sequence>
<accession>A0AAD7L593</accession>
<dbReference type="Proteomes" id="UP001163823">
    <property type="component" value="Chromosome 11"/>
</dbReference>
<organism evidence="2 3">
    <name type="scientific">Quillaja saponaria</name>
    <name type="common">Soap bark tree</name>
    <dbReference type="NCBI Taxonomy" id="32244"/>
    <lineage>
        <taxon>Eukaryota</taxon>
        <taxon>Viridiplantae</taxon>
        <taxon>Streptophyta</taxon>
        <taxon>Embryophyta</taxon>
        <taxon>Tracheophyta</taxon>
        <taxon>Spermatophyta</taxon>
        <taxon>Magnoliopsida</taxon>
        <taxon>eudicotyledons</taxon>
        <taxon>Gunneridae</taxon>
        <taxon>Pentapetalae</taxon>
        <taxon>rosids</taxon>
        <taxon>fabids</taxon>
        <taxon>Fabales</taxon>
        <taxon>Quillajaceae</taxon>
        <taxon>Quillaja</taxon>
    </lineage>
</organism>